<evidence type="ECO:0000313" key="11">
    <source>
        <dbReference type="Proteomes" id="UP001152561"/>
    </source>
</evidence>
<dbReference type="InterPro" id="IPR039776">
    <property type="entry name" value="Pds5"/>
</dbReference>
<dbReference type="PANTHER" id="PTHR12663:SF56">
    <property type="entry name" value="TUDOR DOMAIN-CONTAINING PROTEIN"/>
    <property type="match status" value="1"/>
</dbReference>
<feature type="region of interest" description="Disordered" evidence="8">
    <location>
        <begin position="264"/>
        <end position="369"/>
    </location>
</feature>
<feature type="compositionally biased region" description="Basic and acidic residues" evidence="8">
    <location>
        <begin position="294"/>
        <end position="303"/>
    </location>
</feature>
<feature type="region of interest" description="Disordered" evidence="8">
    <location>
        <begin position="728"/>
        <end position="758"/>
    </location>
</feature>
<keyword evidence="4" id="KW-0498">Mitosis</keyword>
<feature type="compositionally biased region" description="Basic and acidic residues" evidence="8">
    <location>
        <begin position="749"/>
        <end position="758"/>
    </location>
</feature>
<evidence type="ECO:0000256" key="1">
    <source>
        <dbReference type="ARBA" id="ARBA00004123"/>
    </source>
</evidence>
<dbReference type="GO" id="GO:0000785">
    <property type="term" value="C:chromatin"/>
    <property type="evidence" value="ECO:0007669"/>
    <property type="project" value="TreeGrafter"/>
</dbReference>
<organism evidence="10 11">
    <name type="scientific">Anisodus acutangulus</name>
    <dbReference type="NCBI Taxonomy" id="402998"/>
    <lineage>
        <taxon>Eukaryota</taxon>
        <taxon>Viridiplantae</taxon>
        <taxon>Streptophyta</taxon>
        <taxon>Embryophyta</taxon>
        <taxon>Tracheophyta</taxon>
        <taxon>Spermatophyta</taxon>
        <taxon>Magnoliopsida</taxon>
        <taxon>eudicotyledons</taxon>
        <taxon>Gunneridae</taxon>
        <taxon>Pentapetalae</taxon>
        <taxon>asterids</taxon>
        <taxon>lamiids</taxon>
        <taxon>Solanales</taxon>
        <taxon>Solanaceae</taxon>
        <taxon>Solanoideae</taxon>
        <taxon>Hyoscyameae</taxon>
        <taxon>Anisodus</taxon>
    </lineage>
</organism>
<dbReference type="Proteomes" id="UP001152561">
    <property type="component" value="Unassembled WGS sequence"/>
</dbReference>
<evidence type="ECO:0000313" key="10">
    <source>
        <dbReference type="EMBL" id="KAJ8560654.1"/>
    </source>
</evidence>
<dbReference type="PANTHER" id="PTHR12663">
    <property type="entry name" value="ANDROGEN INDUCED INHIBITOR OF PROLIFERATION AS3 / PDS5-RELATED"/>
    <property type="match status" value="1"/>
</dbReference>
<dbReference type="GO" id="GO:0005634">
    <property type="term" value="C:nucleus"/>
    <property type="evidence" value="ECO:0007669"/>
    <property type="project" value="UniProtKB-SubCell"/>
</dbReference>
<dbReference type="GO" id="GO:0007064">
    <property type="term" value="P:mitotic sister chromatid cohesion"/>
    <property type="evidence" value="ECO:0007669"/>
    <property type="project" value="InterPro"/>
</dbReference>
<dbReference type="InterPro" id="IPR002999">
    <property type="entry name" value="Tudor"/>
</dbReference>
<feature type="region of interest" description="Disordered" evidence="8">
    <location>
        <begin position="574"/>
        <end position="608"/>
    </location>
</feature>
<feature type="compositionally biased region" description="Polar residues" evidence="8">
    <location>
        <begin position="333"/>
        <end position="354"/>
    </location>
</feature>
<keyword evidence="3" id="KW-0227">DNA damage</keyword>
<comment type="subcellular location">
    <subcellularLocation>
        <location evidence="1">Nucleus</location>
    </subcellularLocation>
</comment>
<dbReference type="SUPFAM" id="SSF48371">
    <property type="entry name" value="ARM repeat"/>
    <property type="match status" value="1"/>
</dbReference>
<evidence type="ECO:0000259" key="9">
    <source>
        <dbReference type="SMART" id="SM00333"/>
    </source>
</evidence>
<name>A0A9Q1RKF1_9SOLA</name>
<feature type="compositionally biased region" description="Basic residues" evidence="8">
    <location>
        <begin position="599"/>
        <end position="608"/>
    </location>
</feature>
<protein>
    <recommendedName>
        <fullName evidence="9">Tudor domain-containing protein</fullName>
    </recommendedName>
</protein>
<evidence type="ECO:0000256" key="6">
    <source>
        <dbReference type="ARBA" id="ARBA00023242"/>
    </source>
</evidence>
<dbReference type="EMBL" id="JAJAGQ010000006">
    <property type="protein sequence ID" value="KAJ8560654.1"/>
    <property type="molecule type" value="Genomic_DNA"/>
</dbReference>
<dbReference type="SMART" id="SM00333">
    <property type="entry name" value="TUDOR"/>
    <property type="match status" value="2"/>
</dbReference>
<dbReference type="SUPFAM" id="SSF63748">
    <property type="entry name" value="Tudor/PWWP/MBT"/>
    <property type="match status" value="2"/>
</dbReference>
<dbReference type="CDD" id="cd20404">
    <property type="entry name" value="Tudor_Agenet_AtEML-like"/>
    <property type="match status" value="2"/>
</dbReference>
<keyword evidence="5" id="KW-0234">DNA repair</keyword>
<comment type="caution">
    <text evidence="10">The sequence shown here is derived from an EMBL/GenBank/DDBJ whole genome shotgun (WGS) entry which is preliminary data.</text>
</comment>
<evidence type="ECO:0000256" key="5">
    <source>
        <dbReference type="ARBA" id="ARBA00023204"/>
    </source>
</evidence>
<evidence type="ECO:0000256" key="2">
    <source>
        <dbReference type="ARBA" id="ARBA00022618"/>
    </source>
</evidence>
<gene>
    <name evidence="10" type="ORF">K7X08_022514</name>
</gene>
<evidence type="ECO:0000256" key="4">
    <source>
        <dbReference type="ARBA" id="ARBA00022776"/>
    </source>
</evidence>
<reference evidence="11" key="1">
    <citation type="journal article" date="2023" name="Proc. Natl. Acad. Sci. U.S.A.">
        <title>Genomic and structural basis for evolution of tropane alkaloid biosynthesis.</title>
        <authorList>
            <person name="Wanga Y.-J."/>
            <person name="Taina T."/>
            <person name="Yua J.-Y."/>
            <person name="Lia J."/>
            <person name="Xua B."/>
            <person name="Chenc J."/>
            <person name="D'Auriad J.C."/>
            <person name="Huanga J.-P."/>
            <person name="Huanga S.-X."/>
        </authorList>
    </citation>
    <scope>NUCLEOTIDE SEQUENCE [LARGE SCALE GENOMIC DNA]</scope>
    <source>
        <strain evidence="11">cv. KIB-2019</strain>
    </source>
</reference>
<keyword evidence="2" id="KW-0132">Cell division</keyword>
<keyword evidence="6" id="KW-0539">Nucleus</keyword>
<dbReference type="GO" id="GO:0051301">
    <property type="term" value="P:cell division"/>
    <property type="evidence" value="ECO:0007669"/>
    <property type="project" value="UniProtKB-KW"/>
</dbReference>
<feature type="domain" description="Tudor" evidence="9">
    <location>
        <begin position="652"/>
        <end position="710"/>
    </location>
</feature>
<dbReference type="AlphaFoldDB" id="A0A9Q1RKF1"/>
<evidence type="ECO:0000256" key="7">
    <source>
        <dbReference type="ARBA" id="ARBA00023306"/>
    </source>
</evidence>
<evidence type="ECO:0000256" key="3">
    <source>
        <dbReference type="ARBA" id="ARBA00022763"/>
    </source>
</evidence>
<dbReference type="OrthoDB" id="200660at2759"/>
<accession>A0A9Q1RKF1</accession>
<evidence type="ECO:0000256" key="8">
    <source>
        <dbReference type="SAM" id="MobiDB-lite"/>
    </source>
</evidence>
<feature type="domain" description="Tudor" evidence="9">
    <location>
        <begin position="516"/>
        <end position="575"/>
    </location>
</feature>
<sequence length="758" mass="85563">MAASCSCTAELEEELTTYGMKLMSPPSSTDELLNLLHKVESLLIMVGQCPSDSTRSALQPVMKALIGNELLRHTNEDVKVSVVFCITELYRITAPQHPYDNDRQMKEILQHTVMALKKLSNVSGRSYYKVVQILETVAKLRACVMLLDLEYDTLVIEIFKLFLGIIRPYHPHNVFTKMEEIMTQLIEDSDELSVELLWPLLDSVKKGNQIASPVSSKLGEKVLEDCAVIVKPYLAEALKSMSLNPDDCAEIVASLCNEIPKGEEMTANENTPDTVHHVKVGPSKAKFGEPALQDDTHREKLKDTCTTNIMKPDNPEDVQSATNAEVVSRKSNKLTGSSDQQSLASENHSISNGSYGHWGQPKKKESPTNEDAQLGVLVPAGDVLQPQVKKKDSLHLGLTGGERTKHTLCAKRKPGRDSRKNESASNCDAESKSEFSIGNIKEHKEPSLQQIVGMKQQNNEIAIKMHNIEESGDKATKLSVRDEKHLNKCANHKSRRKLATGKHEDSKRPRTIKYYGEELVGTRIKVWWPMDKVFYEAAISSFDPVQKRHKVVYADDGVVEHLTLHKERWEMLKDNSSQKVDTQREQLKDTSSAGMKQMNNKKKKTNRKMHNIEESGDKATKLSVRDTVIRVNVTSTGKSEDSKRPRTIKDYGEELVGARIKIWWPLDEKFYEAAISSFDPVKREHEVVYVDGYVEKLRLRKERWEMLEDNSSQKSVQDLGIEFQGHAVSSLTKSDTTPPPKTYFRRKRKGEDKDLGSL</sequence>
<dbReference type="GO" id="GO:0035825">
    <property type="term" value="P:homologous recombination"/>
    <property type="evidence" value="ECO:0007669"/>
    <property type="project" value="UniProtKB-ARBA"/>
</dbReference>
<dbReference type="Pfam" id="PF20168">
    <property type="entry name" value="PDS5"/>
    <property type="match status" value="1"/>
</dbReference>
<keyword evidence="7" id="KW-0131">Cell cycle</keyword>
<proteinExistence type="predicted"/>
<dbReference type="Gene3D" id="2.30.30.140">
    <property type="match status" value="2"/>
</dbReference>
<keyword evidence="11" id="KW-1185">Reference proteome</keyword>
<feature type="region of interest" description="Disordered" evidence="8">
    <location>
        <begin position="409"/>
        <end position="437"/>
    </location>
</feature>
<dbReference type="GO" id="GO:0006281">
    <property type="term" value="P:DNA repair"/>
    <property type="evidence" value="ECO:0007669"/>
    <property type="project" value="UniProtKB-KW"/>
</dbReference>
<dbReference type="InterPro" id="IPR016024">
    <property type="entry name" value="ARM-type_fold"/>
</dbReference>